<dbReference type="EMBL" id="ABED02000029">
    <property type="protein sequence ID" value="EDP20229.1"/>
    <property type="molecule type" value="Genomic_DNA"/>
</dbReference>
<dbReference type="AlphaFoldDB" id="A8SGC4"/>
<evidence type="ECO:0000313" key="2">
    <source>
        <dbReference type="Proteomes" id="UP000005945"/>
    </source>
</evidence>
<protein>
    <submittedName>
        <fullName evidence="1">Uncharacterized protein</fullName>
    </submittedName>
</protein>
<gene>
    <name evidence="1" type="ORF">FAEPRAM212_03021</name>
</gene>
<dbReference type="Proteomes" id="UP000005945">
    <property type="component" value="Unassembled WGS sequence"/>
</dbReference>
<evidence type="ECO:0000313" key="1">
    <source>
        <dbReference type="EMBL" id="EDP20229.1"/>
    </source>
</evidence>
<proteinExistence type="predicted"/>
<organism evidence="1 2">
    <name type="scientific">Faecalibacterium prausnitzii M21/2</name>
    <dbReference type="NCBI Taxonomy" id="411485"/>
    <lineage>
        <taxon>Bacteria</taxon>
        <taxon>Bacillati</taxon>
        <taxon>Bacillota</taxon>
        <taxon>Clostridia</taxon>
        <taxon>Eubacteriales</taxon>
        <taxon>Oscillospiraceae</taxon>
        <taxon>Faecalibacterium</taxon>
    </lineage>
</organism>
<sequence>MTARNIIPQSPHFCKPFLQKMLSNLSVMKKAAQKRP</sequence>
<reference evidence="1 2" key="1">
    <citation type="submission" date="2007-09" db="EMBL/GenBank/DDBJ databases">
        <title>Draft genome sequence of Faecalibacterium prausnitzii M21/2.</title>
        <authorList>
            <person name="Sudarsanam P."/>
            <person name="Ley R."/>
            <person name="Guruge J."/>
            <person name="Turnbaugh P.J."/>
            <person name="Mahowald M."/>
            <person name="Liep D."/>
            <person name="Gordon J."/>
        </authorList>
    </citation>
    <scope>NUCLEOTIDE SEQUENCE [LARGE SCALE GENOMIC DNA]</scope>
    <source>
        <strain evidence="1 2">M21/2</strain>
    </source>
</reference>
<name>A8SGC4_9FIRM</name>
<reference evidence="1 2" key="2">
    <citation type="submission" date="2007-09" db="EMBL/GenBank/DDBJ databases">
        <authorList>
            <person name="Fulton L."/>
            <person name="Clifton S."/>
            <person name="Fulton B."/>
            <person name="Xu J."/>
            <person name="Minx P."/>
            <person name="Pepin K.H."/>
            <person name="Johnson M."/>
            <person name="Thiruvilangam P."/>
            <person name="Bhonagiri V."/>
            <person name="Nash W.E."/>
            <person name="Mardis E.R."/>
            <person name="Wilson R.K."/>
        </authorList>
    </citation>
    <scope>NUCLEOTIDE SEQUENCE [LARGE SCALE GENOMIC DNA]</scope>
    <source>
        <strain evidence="1 2">M21/2</strain>
    </source>
</reference>
<dbReference type="HOGENOM" id="CLU_3356292_0_0_9"/>
<comment type="caution">
    <text evidence="1">The sequence shown here is derived from an EMBL/GenBank/DDBJ whole genome shotgun (WGS) entry which is preliminary data.</text>
</comment>
<accession>A8SGC4</accession>